<keyword evidence="3" id="KW-1185">Reference proteome</keyword>
<evidence type="ECO:0000313" key="2">
    <source>
        <dbReference type="EMBL" id="SHG73348.1"/>
    </source>
</evidence>
<gene>
    <name evidence="2" type="ORF">SAMN05443636_0915</name>
</gene>
<evidence type="ECO:0000256" key="1">
    <source>
        <dbReference type="SAM" id="MobiDB-lite"/>
    </source>
</evidence>
<protein>
    <submittedName>
        <fullName evidence="2">Uncharacterized protein</fullName>
    </submittedName>
</protein>
<sequence>MATEDTGWRPTGGLQQYKGYEVWEYDHGPQEENQGETDGEVDLDGTERLDDE</sequence>
<organism evidence="2 3">
    <name type="scientific">Halobaculum gomorrense</name>
    <dbReference type="NCBI Taxonomy" id="43928"/>
    <lineage>
        <taxon>Archaea</taxon>
        <taxon>Methanobacteriati</taxon>
        <taxon>Methanobacteriota</taxon>
        <taxon>Stenosarchaea group</taxon>
        <taxon>Halobacteria</taxon>
        <taxon>Halobacteriales</taxon>
        <taxon>Haloferacaceae</taxon>
        <taxon>Halobaculum</taxon>
    </lineage>
</organism>
<proteinExistence type="predicted"/>
<dbReference type="Proteomes" id="UP000184357">
    <property type="component" value="Unassembled WGS sequence"/>
</dbReference>
<evidence type="ECO:0000313" key="3">
    <source>
        <dbReference type="Proteomes" id="UP000184357"/>
    </source>
</evidence>
<dbReference type="AlphaFoldDB" id="A0A1M5M7Y1"/>
<accession>A0A1M5M7Y1</accession>
<dbReference type="RefSeq" id="WP_200778372.1">
    <property type="nucleotide sequence ID" value="NZ_FQWV01000002.1"/>
</dbReference>
<dbReference type="EMBL" id="FQWV01000002">
    <property type="protein sequence ID" value="SHG73348.1"/>
    <property type="molecule type" value="Genomic_DNA"/>
</dbReference>
<feature type="compositionally biased region" description="Acidic residues" evidence="1">
    <location>
        <begin position="33"/>
        <end position="44"/>
    </location>
</feature>
<name>A0A1M5M7Y1_9EURY</name>
<dbReference type="OrthoDB" id="223633at2157"/>
<feature type="region of interest" description="Disordered" evidence="1">
    <location>
        <begin position="23"/>
        <end position="52"/>
    </location>
</feature>
<reference evidence="2 3" key="1">
    <citation type="submission" date="2016-11" db="EMBL/GenBank/DDBJ databases">
        <authorList>
            <person name="Jaros S."/>
            <person name="Januszkiewicz K."/>
            <person name="Wedrychowicz H."/>
        </authorList>
    </citation>
    <scope>NUCLEOTIDE SEQUENCE [LARGE SCALE GENOMIC DNA]</scope>
    <source>
        <strain evidence="2 3">DSM 9297</strain>
    </source>
</reference>